<dbReference type="SMART" id="SM00389">
    <property type="entry name" value="HOX"/>
    <property type="match status" value="1"/>
</dbReference>
<accession>A0A0L0G997</accession>
<feature type="compositionally biased region" description="Basic and acidic residues" evidence="8">
    <location>
        <begin position="531"/>
        <end position="543"/>
    </location>
</feature>
<dbReference type="GeneID" id="25902743"/>
<dbReference type="GO" id="GO:0005634">
    <property type="term" value="C:nucleus"/>
    <property type="evidence" value="ECO:0007669"/>
    <property type="project" value="UniProtKB-SubCell"/>
</dbReference>
<evidence type="ECO:0000313" key="11">
    <source>
        <dbReference type="Proteomes" id="UP000054560"/>
    </source>
</evidence>
<sequence length="543" mass="61919">MLSKKDQPPSPEDHRKGASALLMVAEREYNHPAYHSQNSNGEAGRHIENNRSWYNNRRDRPINSNTKGNHSTSMLQKESRAVSYTSVSSLSGMNMDNLHVHSEESRQDKGNHGQGFATDIQFPSPNTTKQQRSRTSFSPAQLQILNAELEQNDQPSSEKRLELQMKLKLPEKTIRYWFQNKRQKKRDELKREQAETDVHSKKAGNSKYVGVSANKTRASPVLKASEGPSRGPSPTYQQRPASAQERPSIHGQMEMSSNTIPQVQYSRRQPSVLSSPQPYHPYKSIRRSASNDSQKFDITVAALAELQHVLPGHFRCETPEAAMESAATYIKSLQRDTIAPRFNDSHYLSAGNSYNERYGNRISPRYGNRGPYEVTPHYQGLPPPPHAGIGMYEQPHAYAHSRSHSSMSMHTDQLRTRRNSERLQQLAYNPDHPMVRSPQPRLRHSYTRESSRDYGPPSASFSRSRTNEETELEHAHTKGAHNTNQNTTHDSMDSRGTCETRDSRLHEHDGREKELRRLARTQSQCGNDDTDASHDENERPIKW</sequence>
<keyword evidence="4 6" id="KW-0371">Homeobox</keyword>
<evidence type="ECO:0000256" key="1">
    <source>
        <dbReference type="ARBA" id="ARBA00004123"/>
    </source>
</evidence>
<evidence type="ECO:0000313" key="10">
    <source>
        <dbReference type="EMBL" id="KNC85582.1"/>
    </source>
</evidence>
<gene>
    <name evidence="10" type="ORF">SARC_02239</name>
</gene>
<comment type="subcellular location">
    <subcellularLocation>
        <location evidence="1 6 7">Nucleus</location>
    </subcellularLocation>
</comment>
<evidence type="ECO:0000256" key="5">
    <source>
        <dbReference type="ARBA" id="ARBA00023242"/>
    </source>
</evidence>
<dbReference type="CDD" id="cd00086">
    <property type="entry name" value="homeodomain"/>
    <property type="match status" value="1"/>
</dbReference>
<organism evidence="10 11">
    <name type="scientific">Sphaeroforma arctica JP610</name>
    <dbReference type="NCBI Taxonomy" id="667725"/>
    <lineage>
        <taxon>Eukaryota</taxon>
        <taxon>Ichthyosporea</taxon>
        <taxon>Ichthyophonida</taxon>
        <taxon>Sphaeroforma</taxon>
    </lineage>
</organism>
<dbReference type="GO" id="GO:0000978">
    <property type="term" value="F:RNA polymerase II cis-regulatory region sequence-specific DNA binding"/>
    <property type="evidence" value="ECO:0007669"/>
    <property type="project" value="TreeGrafter"/>
</dbReference>
<feature type="compositionally biased region" description="Polar residues" evidence="8">
    <location>
        <begin position="121"/>
        <end position="137"/>
    </location>
</feature>
<dbReference type="Gene3D" id="1.10.10.60">
    <property type="entry name" value="Homeodomain-like"/>
    <property type="match status" value="1"/>
</dbReference>
<keyword evidence="2" id="KW-0217">Developmental protein</keyword>
<keyword evidence="3 6" id="KW-0238">DNA-binding</keyword>
<dbReference type="PANTHER" id="PTHR45793">
    <property type="entry name" value="HOMEOBOX PROTEIN"/>
    <property type="match status" value="1"/>
</dbReference>
<reference evidence="10 11" key="1">
    <citation type="submission" date="2011-02" db="EMBL/GenBank/DDBJ databases">
        <title>The Genome Sequence of Sphaeroforma arctica JP610.</title>
        <authorList>
            <consortium name="The Broad Institute Genome Sequencing Platform"/>
            <person name="Russ C."/>
            <person name="Cuomo C."/>
            <person name="Young S.K."/>
            <person name="Zeng Q."/>
            <person name="Gargeya S."/>
            <person name="Alvarado L."/>
            <person name="Berlin A."/>
            <person name="Chapman S.B."/>
            <person name="Chen Z."/>
            <person name="Freedman E."/>
            <person name="Gellesch M."/>
            <person name="Goldberg J."/>
            <person name="Griggs A."/>
            <person name="Gujja S."/>
            <person name="Heilman E."/>
            <person name="Heiman D."/>
            <person name="Howarth C."/>
            <person name="Mehta T."/>
            <person name="Neiman D."/>
            <person name="Pearson M."/>
            <person name="Roberts A."/>
            <person name="Saif S."/>
            <person name="Shea T."/>
            <person name="Shenoy N."/>
            <person name="Sisk P."/>
            <person name="Stolte C."/>
            <person name="Sykes S."/>
            <person name="White J."/>
            <person name="Yandava C."/>
            <person name="Burger G."/>
            <person name="Gray M.W."/>
            <person name="Holland P.W.H."/>
            <person name="King N."/>
            <person name="Lang F.B.F."/>
            <person name="Roger A.J."/>
            <person name="Ruiz-Trillo I."/>
            <person name="Haas B."/>
            <person name="Nusbaum C."/>
            <person name="Birren B."/>
        </authorList>
    </citation>
    <scope>NUCLEOTIDE SEQUENCE [LARGE SCALE GENOMIC DNA]</scope>
    <source>
        <strain evidence="10 11">JP610</strain>
    </source>
</reference>
<feature type="region of interest" description="Disordered" evidence="8">
    <location>
        <begin position="102"/>
        <end position="137"/>
    </location>
</feature>
<evidence type="ECO:0000256" key="2">
    <source>
        <dbReference type="ARBA" id="ARBA00022473"/>
    </source>
</evidence>
<dbReference type="InterPro" id="IPR009057">
    <property type="entry name" value="Homeodomain-like_sf"/>
</dbReference>
<dbReference type="PROSITE" id="PS50071">
    <property type="entry name" value="HOMEOBOX_2"/>
    <property type="match status" value="1"/>
</dbReference>
<feature type="domain" description="Homeobox" evidence="9">
    <location>
        <begin position="128"/>
        <end position="188"/>
    </location>
</feature>
<feature type="region of interest" description="Disordered" evidence="8">
    <location>
        <begin position="426"/>
        <end position="543"/>
    </location>
</feature>
<keyword evidence="11" id="KW-1185">Reference proteome</keyword>
<feature type="region of interest" description="Disordered" evidence="8">
    <location>
        <begin position="182"/>
        <end position="248"/>
    </location>
</feature>
<proteinExistence type="predicted"/>
<evidence type="ECO:0000259" key="9">
    <source>
        <dbReference type="PROSITE" id="PS50071"/>
    </source>
</evidence>
<feature type="compositionally biased region" description="Polar residues" evidence="8">
    <location>
        <begin position="264"/>
        <end position="277"/>
    </location>
</feature>
<feature type="region of interest" description="Disordered" evidence="8">
    <location>
        <begin position="264"/>
        <end position="290"/>
    </location>
</feature>
<feature type="compositionally biased region" description="Basic and acidic residues" evidence="8">
    <location>
        <begin position="490"/>
        <end position="517"/>
    </location>
</feature>
<feature type="compositionally biased region" description="Basic and acidic residues" evidence="8">
    <location>
        <begin position="1"/>
        <end position="16"/>
    </location>
</feature>
<protein>
    <recommendedName>
        <fullName evidence="9">Homeobox domain-containing protein</fullName>
    </recommendedName>
</protein>
<evidence type="ECO:0000256" key="7">
    <source>
        <dbReference type="RuleBase" id="RU000682"/>
    </source>
</evidence>
<dbReference type="EMBL" id="KQ241694">
    <property type="protein sequence ID" value="KNC85582.1"/>
    <property type="molecule type" value="Genomic_DNA"/>
</dbReference>
<feature type="compositionally biased region" description="Polar residues" evidence="8">
    <location>
        <begin position="232"/>
        <end position="241"/>
    </location>
</feature>
<feature type="DNA-binding region" description="Homeobox" evidence="6">
    <location>
        <begin position="130"/>
        <end position="189"/>
    </location>
</feature>
<feature type="compositionally biased region" description="Polar residues" evidence="8">
    <location>
        <begin position="480"/>
        <end position="489"/>
    </location>
</feature>
<dbReference type="GO" id="GO:0000981">
    <property type="term" value="F:DNA-binding transcription factor activity, RNA polymerase II-specific"/>
    <property type="evidence" value="ECO:0007669"/>
    <property type="project" value="TreeGrafter"/>
</dbReference>
<dbReference type="eggNOG" id="KOG2251">
    <property type="taxonomic scope" value="Eukaryota"/>
</dbReference>
<feature type="compositionally biased region" description="Basic and acidic residues" evidence="8">
    <location>
        <begin position="102"/>
        <end position="111"/>
    </location>
</feature>
<name>A0A0L0G997_9EUKA</name>
<feature type="compositionally biased region" description="Basic and acidic residues" evidence="8">
    <location>
        <begin position="185"/>
        <end position="200"/>
    </location>
</feature>
<dbReference type="STRING" id="667725.A0A0L0G997"/>
<dbReference type="AlphaFoldDB" id="A0A0L0G997"/>
<dbReference type="OrthoDB" id="6159439at2759"/>
<dbReference type="Pfam" id="PF00046">
    <property type="entry name" value="Homeodomain"/>
    <property type="match status" value="1"/>
</dbReference>
<feature type="compositionally biased region" description="Polar residues" evidence="8">
    <location>
        <begin position="62"/>
        <end position="80"/>
    </location>
</feature>
<evidence type="ECO:0000256" key="6">
    <source>
        <dbReference type="PROSITE-ProRule" id="PRU00108"/>
    </source>
</evidence>
<evidence type="ECO:0000256" key="4">
    <source>
        <dbReference type="ARBA" id="ARBA00023155"/>
    </source>
</evidence>
<dbReference type="RefSeq" id="XP_014159484.1">
    <property type="nucleotide sequence ID" value="XM_014304009.1"/>
</dbReference>
<evidence type="ECO:0000256" key="3">
    <source>
        <dbReference type="ARBA" id="ARBA00023125"/>
    </source>
</evidence>
<keyword evidence="5 6" id="KW-0539">Nucleus</keyword>
<dbReference type="Proteomes" id="UP000054560">
    <property type="component" value="Unassembled WGS sequence"/>
</dbReference>
<feature type="region of interest" description="Disordered" evidence="8">
    <location>
        <begin position="1"/>
        <end position="80"/>
    </location>
</feature>
<feature type="compositionally biased region" description="Basic and acidic residues" evidence="8">
    <location>
        <begin position="465"/>
        <end position="476"/>
    </location>
</feature>
<evidence type="ECO:0000256" key="8">
    <source>
        <dbReference type="SAM" id="MobiDB-lite"/>
    </source>
</evidence>
<dbReference type="InterPro" id="IPR001356">
    <property type="entry name" value="HD"/>
</dbReference>
<dbReference type="PANTHER" id="PTHR45793:SF5">
    <property type="entry name" value="HOMEOTIC PROTEIN OCELLILESS"/>
    <property type="match status" value="1"/>
</dbReference>
<dbReference type="SUPFAM" id="SSF46689">
    <property type="entry name" value="Homeodomain-like"/>
    <property type="match status" value="1"/>
</dbReference>